<evidence type="ECO:0000256" key="10">
    <source>
        <dbReference type="PROSITE-ProRule" id="PRU01360"/>
    </source>
</evidence>
<reference evidence="15 16" key="1">
    <citation type="submission" date="2017-06" db="EMBL/GenBank/DDBJ databases">
        <authorList>
            <consortium name="Pathogen Informatics"/>
        </authorList>
    </citation>
    <scope>NUCLEOTIDE SEQUENCE [LARGE SCALE GENOMIC DNA]</scope>
    <source>
        <strain evidence="15 16">NCTC13490</strain>
    </source>
</reference>
<dbReference type="PANTHER" id="PTHR30069">
    <property type="entry name" value="TONB-DEPENDENT OUTER MEMBRANE RECEPTOR"/>
    <property type="match status" value="1"/>
</dbReference>
<evidence type="ECO:0000259" key="13">
    <source>
        <dbReference type="Pfam" id="PF00593"/>
    </source>
</evidence>
<dbReference type="KEGG" id="ctak:4412677_00332"/>
<keyword evidence="2 10" id="KW-0813">Transport</keyword>
<evidence type="ECO:0000256" key="4">
    <source>
        <dbReference type="ARBA" id="ARBA00022692"/>
    </source>
</evidence>
<dbReference type="InterPro" id="IPR037066">
    <property type="entry name" value="Plug_dom_sf"/>
</dbReference>
<evidence type="ECO:0000256" key="6">
    <source>
        <dbReference type="ARBA" id="ARBA00023077"/>
    </source>
</evidence>
<dbReference type="PROSITE" id="PS52016">
    <property type="entry name" value="TONB_DEPENDENT_REC_3"/>
    <property type="match status" value="1"/>
</dbReference>
<evidence type="ECO:0000256" key="3">
    <source>
        <dbReference type="ARBA" id="ARBA00022452"/>
    </source>
</evidence>
<evidence type="ECO:0000313" key="15">
    <source>
        <dbReference type="EMBL" id="SNV34620.1"/>
    </source>
</evidence>
<feature type="chain" id="PRO_5013145221" evidence="12">
    <location>
        <begin position="20"/>
        <end position="603"/>
    </location>
</feature>
<protein>
    <submittedName>
        <fullName evidence="15">Colicin I receptor</fullName>
    </submittedName>
</protein>
<dbReference type="Gene3D" id="2.170.130.10">
    <property type="entry name" value="TonB-dependent receptor, plug domain"/>
    <property type="match status" value="1"/>
</dbReference>
<dbReference type="Pfam" id="PF00593">
    <property type="entry name" value="TonB_dep_Rec_b-barrel"/>
    <property type="match status" value="1"/>
</dbReference>
<proteinExistence type="inferred from homology"/>
<dbReference type="Pfam" id="PF07715">
    <property type="entry name" value="Plug"/>
    <property type="match status" value="1"/>
</dbReference>
<dbReference type="GO" id="GO:0015344">
    <property type="term" value="F:siderophore uptake transmembrane transporter activity"/>
    <property type="evidence" value="ECO:0007669"/>
    <property type="project" value="TreeGrafter"/>
</dbReference>
<dbReference type="PANTHER" id="PTHR30069:SF29">
    <property type="entry name" value="HEMOGLOBIN AND HEMOGLOBIN-HAPTOGLOBIN-BINDING PROTEIN 1-RELATED"/>
    <property type="match status" value="1"/>
</dbReference>
<keyword evidence="4 10" id="KW-0812">Transmembrane</keyword>
<dbReference type="InterPro" id="IPR036942">
    <property type="entry name" value="Beta-barrel_TonB_sf"/>
</dbReference>
<sequence length="603" mass="68524">MKKRIFAASLLMFFGWAFSQTGETSIESVEIQGKFLNLPYKKVNENIIVILKDELKNSPANSIDELLQQFAGIDIRRRGSNGVQSDVSIRGGSFEQVLILLNGIRMNDSQTGHNSLNIPVDLSNIERIEVMKGPAARRFGNGPFAGVINIVTKTSSDETVKVSATGGDFKTYDLGLNATFGNESFSNILQANSGSSEGYRHNTDYNINNVFYQNQYQIGEGKLQFMAGFSEKKFGANGFYASPTATEQYEETQASVVALKHQQSFGNFNLNSNIFWRRAQDMYLFNRQKPEIYRNMHIGNNVGAEVNGSYKSELGTTGIGAEFRKEFLSSNNLGDRERTITQLFFEHHFSLMSNKLQVSPGISWASYSTEGNFFYPGLDVGFDINENHKLYGNVAKVHRIPTFTDLYYISKTEEGNPDLKPENAISYEIGYRFLKNNLLISAGLFGRDTEDAIDWVKSTSADKWRAVNSGNIVTKGVDVEIKQSFDSFVKSYSLGYTFVHNKEWNRPAFSKYVMDNLKHQFVAKFENRILKNLTNQLVYRYNERANGYSYNLLDEKLTYRLNNTEFFVLVNNITNTDYTEAFGVPMPKRWFHVGFSWDINFNK</sequence>
<keyword evidence="9 10" id="KW-0998">Cell outer membrane</keyword>
<gene>
    <name evidence="15" type="primary">cirA_1</name>
    <name evidence="15" type="ORF">SAMEA4412677_00332</name>
</gene>
<evidence type="ECO:0000256" key="2">
    <source>
        <dbReference type="ARBA" id="ARBA00022448"/>
    </source>
</evidence>
<feature type="signal peptide" evidence="12">
    <location>
        <begin position="1"/>
        <end position="19"/>
    </location>
</feature>
<accession>A0A239WKJ4</accession>
<evidence type="ECO:0000256" key="9">
    <source>
        <dbReference type="ARBA" id="ARBA00023237"/>
    </source>
</evidence>
<dbReference type="EMBL" id="LT906465">
    <property type="protein sequence ID" value="SNV34620.1"/>
    <property type="molecule type" value="Genomic_DNA"/>
</dbReference>
<evidence type="ECO:0000256" key="7">
    <source>
        <dbReference type="ARBA" id="ARBA00023136"/>
    </source>
</evidence>
<evidence type="ECO:0000256" key="1">
    <source>
        <dbReference type="ARBA" id="ARBA00004571"/>
    </source>
</evidence>
<evidence type="ECO:0000256" key="11">
    <source>
        <dbReference type="RuleBase" id="RU003357"/>
    </source>
</evidence>
<keyword evidence="7 10" id="KW-0472">Membrane</keyword>
<dbReference type="InterPro" id="IPR000531">
    <property type="entry name" value="Beta-barrel_TonB"/>
</dbReference>
<dbReference type="RefSeq" id="WP_095069784.1">
    <property type="nucleotide sequence ID" value="NZ_LT906465.1"/>
</dbReference>
<keyword evidence="5 12" id="KW-0732">Signal</keyword>
<dbReference type="Gene3D" id="2.40.170.20">
    <property type="entry name" value="TonB-dependent receptor, beta-barrel domain"/>
    <property type="match status" value="1"/>
</dbReference>
<keyword evidence="3 10" id="KW-1134">Transmembrane beta strand</keyword>
<dbReference type="GO" id="GO:0009279">
    <property type="term" value="C:cell outer membrane"/>
    <property type="evidence" value="ECO:0007669"/>
    <property type="project" value="UniProtKB-SubCell"/>
</dbReference>
<evidence type="ECO:0000313" key="16">
    <source>
        <dbReference type="Proteomes" id="UP000215196"/>
    </source>
</evidence>
<feature type="domain" description="TonB-dependent receptor-like beta-barrel" evidence="13">
    <location>
        <begin position="165"/>
        <end position="573"/>
    </location>
</feature>
<dbReference type="SUPFAM" id="SSF56935">
    <property type="entry name" value="Porins"/>
    <property type="match status" value="1"/>
</dbReference>
<name>A0A239WKJ4_9FLAO</name>
<dbReference type="GO" id="GO:0044718">
    <property type="term" value="P:siderophore transmembrane transport"/>
    <property type="evidence" value="ECO:0007669"/>
    <property type="project" value="TreeGrafter"/>
</dbReference>
<dbReference type="Proteomes" id="UP000215196">
    <property type="component" value="Chromosome 1"/>
</dbReference>
<organism evidence="15 16">
    <name type="scientific">Chryseobacterium taklimakanense</name>
    <dbReference type="NCBI Taxonomy" id="536441"/>
    <lineage>
        <taxon>Bacteria</taxon>
        <taxon>Pseudomonadati</taxon>
        <taxon>Bacteroidota</taxon>
        <taxon>Flavobacteriia</taxon>
        <taxon>Flavobacteriales</taxon>
        <taxon>Weeksellaceae</taxon>
        <taxon>Chryseobacterium group</taxon>
        <taxon>Chryseobacterium</taxon>
    </lineage>
</organism>
<evidence type="ECO:0000256" key="12">
    <source>
        <dbReference type="SAM" id="SignalP"/>
    </source>
</evidence>
<comment type="similarity">
    <text evidence="10 11">Belongs to the TonB-dependent receptor family.</text>
</comment>
<keyword evidence="16" id="KW-1185">Reference proteome</keyword>
<dbReference type="AlphaFoldDB" id="A0A239WKJ4"/>
<keyword evidence="6 11" id="KW-0798">TonB box</keyword>
<evidence type="ECO:0000256" key="5">
    <source>
        <dbReference type="ARBA" id="ARBA00022729"/>
    </source>
</evidence>
<evidence type="ECO:0000256" key="8">
    <source>
        <dbReference type="ARBA" id="ARBA00023170"/>
    </source>
</evidence>
<evidence type="ECO:0000259" key="14">
    <source>
        <dbReference type="Pfam" id="PF07715"/>
    </source>
</evidence>
<feature type="domain" description="TonB-dependent receptor plug" evidence="14">
    <location>
        <begin position="42"/>
        <end position="147"/>
    </location>
</feature>
<comment type="subcellular location">
    <subcellularLocation>
        <location evidence="1 10">Cell outer membrane</location>
        <topology evidence="1 10">Multi-pass membrane protein</topology>
    </subcellularLocation>
</comment>
<keyword evidence="8 15" id="KW-0675">Receptor</keyword>
<dbReference type="InterPro" id="IPR039426">
    <property type="entry name" value="TonB-dep_rcpt-like"/>
</dbReference>
<dbReference type="InterPro" id="IPR012910">
    <property type="entry name" value="Plug_dom"/>
</dbReference>